<feature type="region of interest" description="Disordered" evidence="1">
    <location>
        <begin position="83"/>
        <end position="114"/>
    </location>
</feature>
<evidence type="ECO:0000256" key="1">
    <source>
        <dbReference type="SAM" id="MobiDB-lite"/>
    </source>
</evidence>
<protein>
    <submittedName>
        <fullName evidence="2">Uncharacterized protein</fullName>
    </submittedName>
</protein>
<dbReference type="EMBL" id="JAINUF010000005">
    <property type="protein sequence ID" value="KAJ8359702.1"/>
    <property type="molecule type" value="Genomic_DNA"/>
</dbReference>
<feature type="region of interest" description="Disordered" evidence="1">
    <location>
        <begin position="1"/>
        <end position="34"/>
    </location>
</feature>
<gene>
    <name evidence="2" type="ORF">SKAU_G00162270</name>
</gene>
<evidence type="ECO:0000313" key="2">
    <source>
        <dbReference type="EMBL" id="KAJ8359702.1"/>
    </source>
</evidence>
<sequence length="114" mass="12166">MPRTAERGRRTSDSEARAPGSRARGGGEGDNHPQLCSLRVFISAGGSVWQSENVNPARAARQAFWDKSPWLLATVAAALPGIRGGTAGRLNTERRSSRGPPRRFLTRAGRAADG</sequence>
<comment type="caution">
    <text evidence="2">The sequence shown here is derived from an EMBL/GenBank/DDBJ whole genome shotgun (WGS) entry which is preliminary data.</text>
</comment>
<dbReference type="AlphaFoldDB" id="A0A9Q1J005"/>
<evidence type="ECO:0000313" key="3">
    <source>
        <dbReference type="Proteomes" id="UP001152622"/>
    </source>
</evidence>
<proteinExistence type="predicted"/>
<reference evidence="2" key="1">
    <citation type="journal article" date="2023" name="Science">
        <title>Genome structures resolve the early diversification of teleost fishes.</title>
        <authorList>
            <person name="Parey E."/>
            <person name="Louis A."/>
            <person name="Montfort J."/>
            <person name="Bouchez O."/>
            <person name="Roques C."/>
            <person name="Iampietro C."/>
            <person name="Lluch J."/>
            <person name="Castinel A."/>
            <person name="Donnadieu C."/>
            <person name="Desvignes T."/>
            <person name="Floi Bucao C."/>
            <person name="Jouanno E."/>
            <person name="Wen M."/>
            <person name="Mejri S."/>
            <person name="Dirks R."/>
            <person name="Jansen H."/>
            <person name="Henkel C."/>
            <person name="Chen W.J."/>
            <person name="Zahm M."/>
            <person name="Cabau C."/>
            <person name="Klopp C."/>
            <person name="Thompson A.W."/>
            <person name="Robinson-Rechavi M."/>
            <person name="Braasch I."/>
            <person name="Lecointre G."/>
            <person name="Bobe J."/>
            <person name="Postlethwait J.H."/>
            <person name="Berthelot C."/>
            <person name="Roest Crollius H."/>
            <person name="Guiguen Y."/>
        </authorList>
    </citation>
    <scope>NUCLEOTIDE SEQUENCE</scope>
    <source>
        <strain evidence="2">WJC10195</strain>
    </source>
</reference>
<organism evidence="2 3">
    <name type="scientific">Synaphobranchus kaupii</name>
    <name type="common">Kaup's arrowtooth eel</name>
    <dbReference type="NCBI Taxonomy" id="118154"/>
    <lineage>
        <taxon>Eukaryota</taxon>
        <taxon>Metazoa</taxon>
        <taxon>Chordata</taxon>
        <taxon>Craniata</taxon>
        <taxon>Vertebrata</taxon>
        <taxon>Euteleostomi</taxon>
        <taxon>Actinopterygii</taxon>
        <taxon>Neopterygii</taxon>
        <taxon>Teleostei</taxon>
        <taxon>Anguilliformes</taxon>
        <taxon>Synaphobranchidae</taxon>
        <taxon>Synaphobranchus</taxon>
    </lineage>
</organism>
<dbReference type="Proteomes" id="UP001152622">
    <property type="component" value="Chromosome 5"/>
</dbReference>
<accession>A0A9Q1J005</accession>
<feature type="compositionally biased region" description="Basic and acidic residues" evidence="1">
    <location>
        <begin position="1"/>
        <end position="16"/>
    </location>
</feature>
<keyword evidence="3" id="KW-1185">Reference proteome</keyword>
<name>A0A9Q1J005_SYNKA</name>